<evidence type="ECO:0000256" key="2">
    <source>
        <dbReference type="ARBA" id="ARBA00022679"/>
    </source>
</evidence>
<keyword evidence="3" id="KW-0270">Exopolysaccharide synthesis</keyword>
<evidence type="ECO:0000313" key="6">
    <source>
        <dbReference type="EMBL" id="SCM57116.1"/>
    </source>
</evidence>
<dbReference type="RefSeq" id="WP_071136577.1">
    <property type="nucleotide sequence ID" value="NZ_JAQVII010000058.1"/>
</dbReference>
<dbReference type="AlphaFoldDB" id="A0A1G4G650"/>
<organism evidence="6 7">
    <name type="scientific">Petrimonas mucosa</name>
    <dbReference type="NCBI Taxonomy" id="1642646"/>
    <lineage>
        <taxon>Bacteria</taxon>
        <taxon>Pseudomonadati</taxon>
        <taxon>Bacteroidota</taxon>
        <taxon>Bacteroidia</taxon>
        <taxon>Bacteroidales</taxon>
        <taxon>Dysgonomonadaceae</taxon>
        <taxon>Petrimonas</taxon>
    </lineage>
</organism>
<evidence type="ECO:0000256" key="3">
    <source>
        <dbReference type="ARBA" id="ARBA00023169"/>
    </source>
</evidence>
<sequence length="317" mass="37372">MNSTDIDLVYLWVDGSDPRWLEKKIRFTGAVSDNSEVNNKGRYMNNDELRYSLRSVERYLPWIRKIFIVTDDQCPEWLVKEHPKIQLVDHKEILPEEALPCFNSSVIEYYLYRIPGLAERFLFANDDMFFNKPLTPDFFFNEKGLPYVRLKRKLLGRWHYQVKLLLRGRLGQYISTVIGGAALVKERFGIYYSGIPHHNIDAYVTADYRHAVEQVFAEQVASSVHSHTRQYGDLQRSVFSYYALAVGRAELKYVGRRNSLRLNLYRGKFMERLKRYNPALFCLNDSQRVKDADRMMVKPFLEELFPEKSSFETSTRS</sequence>
<feature type="domain" description="Stealth protein CR1 conserved region 1" evidence="5">
    <location>
        <begin position="5"/>
        <end position="29"/>
    </location>
</feature>
<dbReference type="Proteomes" id="UP000178485">
    <property type="component" value="Chromosome i"/>
</dbReference>
<gene>
    <name evidence="6" type="primary">cps2G</name>
    <name evidence="6" type="ORF">ING2E5A_1190</name>
</gene>
<keyword evidence="7" id="KW-1185">Reference proteome</keyword>
<evidence type="ECO:0000313" key="7">
    <source>
        <dbReference type="Proteomes" id="UP000178485"/>
    </source>
</evidence>
<reference evidence="6 7" key="1">
    <citation type="submission" date="2016-08" db="EMBL/GenBank/DDBJ databases">
        <authorList>
            <person name="Seilhamer J.J."/>
        </authorList>
    </citation>
    <scope>NUCLEOTIDE SEQUENCE [LARGE SCALE GENOMIC DNA]</scope>
    <source>
        <strain evidence="6">ING2-E5A</strain>
    </source>
</reference>
<dbReference type="Pfam" id="PF11380">
    <property type="entry name" value="Stealth_CR2"/>
    <property type="match status" value="1"/>
</dbReference>
<dbReference type="InterPro" id="IPR031358">
    <property type="entry name" value="Stealth_CR1"/>
</dbReference>
<proteinExistence type="inferred from homology"/>
<dbReference type="GO" id="GO:0000271">
    <property type="term" value="P:polysaccharide biosynthetic process"/>
    <property type="evidence" value="ECO:0007669"/>
    <property type="project" value="UniProtKB-KW"/>
</dbReference>
<comment type="similarity">
    <text evidence="1">Belongs to the stealth family.</text>
</comment>
<dbReference type="GO" id="GO:0016772">
    <property type="term" value="F:transferase activity, transferring phosphorus-containing groups"/>
    <property type="evidence" value="ECO:0007669"/>
    <property type="project" value="InterPro"/>
</dbReference>
<evidence type="ECO:0000259" key="5">
    <source>
        <dbReference type="Pfam" id="PF17101"/>
    </source>
</evidence>
<dbReference type="EMBL" id="LT608328">
    <property type="protein sequence ID" value="SCM57116.1"/>
    <property type="molecule type" value="Genomic_DNA"/>
</dbReference>
<dbReference type="KEGG" id="pmuc:ING2E5A_1190"/>
<dbReference type="EC" id="2.7.-.-" evidence="6"/>
<dbReference type="InterPro" id="IPR047141">
    <property type="entry name" value="Stealth"/>
</dbReference>
<feature type="domain" description="Stealth protein CR2 conserved region 2" evidence="4">
    <location>
        <begin position="42"/>
        <end position="145"/>
    </location>
</feature>
<name>A0A1G4G650_9BACT</name>
<dbReference type="PANTHER" id="PTHR24045">
    <property type="match status" value="1"/>
</dbReference>
<evidence type="ECO:0000256" key="1">
    <source>
        <dbReference type="ARBA" id="ARBA00007583"/>
    </source>
</evidence>
<protein>
    <submittedName>
        <fullName evidence="6">Exopolysaccharide phosphotransferase cps2G</fullName>
        <ecNumber evidence="6">2.7.-.-</ecNumber>
    </submittedName>
</protein>
<accession>A0A1G4G650</accession>
<dbReference type="InterPro" id="IPR021520">
    <property type="entry name" value="Stealth_CR2"/>
</dbReference>
<evidence type="ECO:0000259" key="4">
    <source>
        <dbReference type="Pfam" id="PF11380"/>
    </source>
</evidence>
<dbReference type="PANTHER" id="PTHR24045:SF0">
    <property type="entry name" value="N-ACETYLGLUCOSAMINE-1-PHOSPHOTRANSFERASE SUBUNITS ALPHA_BETA"/>
    <property type="match status" value="1"/>
</dbReference>
<keyword evidence="2 6" id="KW-0808">Transferase</keyword>
<dbReference type="STRING" id="1642646.ING2E5A_1190"/>
<dbReference type="Pfam" id="PF17101">
    <property type="entry name" value="Stealth_CR1"/>
    <property type="match status" value="1"/>
</dbReference>